<dbReference type="HOGENOM" id="CLU_091428_1_1_0"/>
<dbReference type="InterPro" id="IPR012349">
    <property type="entry name" value="Split_barrel_FMN-bd"/>
</dbReference>
<evidence type="ECO:0000313" key="2">
    <source>
        <dbReference type="EMBL" id="ADV66924.1"/>
    </source>
</evidence>
<name>E8U785_DEIML</name>
<dbReference type="RefSeq" id="WP_013556429.1">
    <property type="nucleotide sequence ID" value="NC_014958.1"/>
</dbReference>
<reference evidence="2 3" key="1">
    <citation type="journal article" date="2011" name="Stand. Genomic Sci.">
        <title>Complete genome sequence of Deinococcus maricopensis type strain (LB-34).</title>
        <authorList>
            <person name="Pukall R."/>
            <person name="Zeytun A."/>
            <person name="Lucas S."/>
            <person name="Lapidus A."/>
            <person name="Hammon N."/>
            <person name="Deshpande S."/>
            <person name="Nolan M."/>
            <person name="Cheng J.F."/>
            <person name="Pitluck S."/>
            <person name="Liolios K."/>
            <person name="Pagani I."/>
            <person name="Mikhailova N."/>
            <person name="Ivanova N."/>
            <person name="Mavromatis K."/>
            <person name="Pati A."/>
            <person name="Tapia R."/>
            <person name="Han C."/>
            <person name="Goodwin L."/>
            <person name="Chen A."/>
            <person name="Palaniappan K."/>
            <person name="Land M."/>
            <person name="Hauser L."/>
            <person name="Chang Y.J."/>
            <person name="Jeffries C.D."/>
            <person name="Brambilla E.M."/>
            <person name="Rohde M."/>
            <person name="Goker M."/>
            <person name="Detter J.C."/>
            <person name="Woyke T."/>
            <person name="Bristow J."/>
            <person name="Eisen J.A."/>
            <person name="Markowitz V."/>
            <person name="Hugenholtz P."/>
            <person name="Kyrpides N.C."/>
            <person name="Klenk H.P."/>
        </authorList>
    </citation>
    <scope>NUCLEOTIDE SEQUENCE [LARGE SCALE GENOMIC DNA]</scope>
    <source>
        <strain evidence="3">DSM 21211 / LMG 22137 / NRRL B-23946 / LB-34</strain>
    </source>
</reference>
<evidence type="ECO:0000259" key="1">
    <source>
        <dbReference type="Pfam" id="PF16242"/>
    </source>
</evidence>
<dbReference type="PANTHER" id="PTHR34818:SF1">
    <property type="entry name" value="PROTEIN BLI-3"/>
    <property type="match status" value="1"/>
</dbReference>
<dbReference type="KEGG" id="dmr:Deima_1273"/>
<organism evidence="2 3">
    <name type="scientific">Deinococcus maricopensis (strain DSM 21211 / LMG 22137 / NRRL B-23946 / LB-34)</name>
    <dbReference type="NCBI Taxonomy" id="709986"/>
    <lineage>
        <taxon>Bacteria</taxon>
        <taxon>Thermotogati</taxon>
        <taxon>Deinococcota</taxon>
        <taxon>Deinococci</taxon>
        <taxon>Deinococcales</taxon>
        <taxon>Deinococcaceae</taxon>
        <taxon>Deinococcus</taxon>
    </lineage>
</organism>
<dbReference type="InterPro" id="IPR052917">
    <property type="entry name" value="Stress-Dev_Protein"/>
</dbReference>
<dbReference type="Gene3D" id="2.30.110.10">
    <property type="entry name" value="Electron Transport, Fmn-binding Protein, Chain A"/>
    <property type="match status" value="1"/>
</dbReference>
<reference evidence="3" key="2">
    <citation type="submission" date="2011-01" db="EMBL/GenBank/DDBJ databases">
        <title>The complete genome of Deinococcus maricopensis DSM 21211.</title>
        <authorList>
            <consortium name="US DOE Joint Genome Institute (JGI-PGF)"/>
            <person name="Lucas S."/>
            <person name="Copeland A."/>
            <person name="Lapidus A."/>
            <person name="Goodwin L."/>
            <person name="Pitluck S."/>
            <person name="Kyrpides N."/>
            <person name="Mavromatis K."/>
            <person name="Pagani I."/>
            <person name="Ivanova N."/>
            <person name="Ovchinnikova G."/>
            <person name="Zeytun A."/>
            <person name="Detter J.C."/>
            <person name="Han C."/>
            <person name="Land M."/>
            <person name="Hauser L."/>
            <person name="Markowitz V."/>
            <person name="Cheng J.-F."/>
            <person name="Hugenholtz P."/>
            <person name="Woyke T."/>
            <person name="Wu D."/>
            <person name="Pukall R."/>
            <person name="Gehrich-Schroeter G."/>
            <person name="Brambilla E."/>
            <person name="Klenk H.-P."/>
            <person name="Eisen J.A."/>
        </authorList>
    </citation>
    <scope>NUCLEOTIDE SEQUENCE [LARGE SCALE GENOMIC DNA]</scope>
    <source>
        <strain evidence="3">DSM 21211 / LMG 22137 / NRRL B-23946 / LB-34</strain>
    </source>
</reference>
<dbReference type="EMBL" id="CP002454">
    <property type="protein sequence ID" value="ADV66924.1"/>
    <property type="molecule type" value="Genomic_DNA"/>
</dbReference>
<proteinExistence type="predicted"/>
<dbReference type="STRING" id="709986.Deima_1273"/>
<dbReference type="Proteomes" id="UP000008635">
    <property type="component" value="Chromosome"/>
</dbReference>
<dbReference type="AlphaFoldDB" id="E8U785"/>
<dbReference type="Pfam" id="PF16242">
    <property type="entry name" value="Pyrid_ox_like"/>
    <property type="match status" value="1"/>
</dbReference>
<dbReference type="PANTHER" id="PTHR34818">
    <property type="entry name" value="PROTEIN BLI-3"/>
    <property type="match status" value="1"/>
</dbReference>
<protein>
    <submittedName>
        <fullName evidence="2">Pyridoxamine 5'-phosphate oxidase-related FMN-binding protein</fullName>
    </submittedName>
</protein>
<dbReference type="SUPFAM" id="SSF50475">
    <property type="entry name" value="FMN-binding split barrel"/>
    <property type="match status" value="1"/>
</dbReference>
<sequence length="167" mass="18924">MSEMTREQSLQHITKIIKDLKFAMLTVITDDGKLKSHPMTTQEAEFDGDLWFLGGKDTEQVRNMRARPNVNVGFADPGKGAYVSIEGRALLLEDRAKVEELWTDFYKAYFPEGVDDPNIQLIKVEAQGAEFWESDGKAKELFHMARAALTGRPTEAEDMGRNERVDL</sequence>
<feature type="domain" description="General stress protein FMN-binding split barrel" evidence="1">
    <location>
        <begin position="9"/>
        <end position="152"/>
    </location>
</feature>
<dbReference type="eggNOG" id="COG3871">
    <property type="taxonomic scope" value="Bacteria"/>
</dbReference>
<keyword evidence="3" id="KW-1185">Reference proteome</keyword>
<dbReference type="InterPro" id="IPR038725">
    <property type="entry name" value="YdaG_split_barrel_FMN-bd"/>
</dbReference>
<dbReference type="OrthoDB" id="9795235at2"/>
<accession>E8U785</accession>
<gene>
    <name evidence="2" type="ordered locus">Deima_1273</name>
</gene>
<evidence type="ECO:0000313" key="3">
    <source>
        <dbReference type="Proteomes" id="UP000008635"/>
    </source>
</evidence>